<name>A0A9N9RX38_9DIPT</name>
<protein>
    <submittedName>
        <fullName evidence="1">Uncharacterized protein</fullName>
    </submittedName>
</protein>
<gene>
    <name evidence="1" type="ORF">CHIRRI_LOCUS8319</name>
</gene>
<dbReference type="Proteomes" id="UP001153620">
    <property type="component" value="Chromosome 2"/>
</dbReference>
<reference evidence="1" key="1">
    <citation type="submission" date="2022-01" db="EMBL/GenBank/DDBJ databases">
        <authorList>
            <person name="King R."/>
        </authorList>
    </citation>
    <scope>NUCLEOTIDE SEQUENCE</scope>
</reference>
<proteinExistence type="predicted"/>
<keyword evidence="2" id="KW-1185">Reference proteome</keyword>
<sequence length="850" mass="99312">MESILNLLFQHDATSCSKKILKNASKNWKETDMMIFQYFIDVFGKEFTFTEEHYDQIKESTIDFEDLMTQIYEERDSDEDMSEQVGKMKQFINLLLNELFVADLLDDLVISNWITFLASATEHPNIPKESKMKGNAYLLLTCMLYPLTKLLACSSNPLMELTDETRTAVSRSIERIMNNISSAFEYEKYFLICAKEYTETLTQFHEQLLSNSMYLNHFRAMLIYDQRQILALAINSIAELCKIASLDEVMKNFLFTTINNQENIVNIIIKLINYKNLRLEVIGCLKEIGKFKEEHQILTTNNKIEVFLNVFSKSPKTVSETAALMVELGYDFWKELIYMLNYCTDDDMDLKLILTSIQPVIEVNQESILKFITENIKEPVISSRAAEIFNATLELCEMNNETLESLINTMNLCRSDETTFVMLLQTLIAIDDEMLVAFLKEDVNYLTQQLMPMISNAFLDFNKPITLSLIVRALRKLYRIEPLTMLLRVRDIFNGLFKILLSLENVEFTEREKFVPKISAILECKSWRILNENSMTDLYTFCQKFCTNRSYNHFPQFQRFYVNVIKHFWMLLVSNKPLLIDEDKFIKETRNIQLQIMAALKSTKNSIPDNCLLLCSQIDLHVLFQPRILEKVKNQFFEKFTIPLSKEDFIQLVDAVESNLFPEIEDASFYQQMLMQNFVMLYKNFINLPSTTSWEAFLRHYNHKSSYKAEIEIIMTHAIGMKKTIFEKSVAFAILNIAAMNSMDAFKSFFHAFDEFMRTMYSDYKERNVSYGLICSIILERFSRSINDENADDMNRLSVLDCVALIIKNSDQSFSKNLGKFLRVNEVALTITELEKLNNFKRLINENGTE</sequence>
<dbReference type="EMBL" id="OU895878">
    <property type="protein sequence ID" value="CAG9805447.1"/>
    <property type="molecule type" value="Genomic_DNA"/>
</dbReference>
<evidence type="ECO:0000313" key="2">
    <source>
        <dbReference type="Proteomes" id="UP001153620"/>
    </source>
</evidence>
<dbReference type="OrthoDB" id="10507353at2759"/>
<reference evidence="1" key="2">
    <citation type="submission" date="2022-10" db="EMBL/GenBank/DDBJ databases">
        <authorList>
            <consortium name="ENA_rothamsted_submissions"/>
            <consortium name="culmorum"/>
            <person name="King R."/>
        </authorList>
    </citation>
    <scope>NUCLEOTIDE SEQUENCE</scope>
</reference>
<dbReference type="AlphaFoldDB" id="A0A9N9RX38"/>
<accession>A0A9N9RX38</accession>
<organism evidence="1 2">
    <name type="scientific">Chironomus riparius</name>
    <dbReference type="NCBI Taxonomy" id="315576"/>
    <lineage>
        <taxon>Eukaryota</taxon>
        <taxon>Metazoa</taxon>
        <taxon>Ecdysozoa</taxon>
        <taxon>Arthropoda</taxon>
        <taxon>Hexapoda</taxon>
        <taxon>Insecta</taxon>
        <taxon>Pterygota</taxon>
        <taxon>Neoptera</taxon>
        <taxon>Endopterygota</taxon>
        <taxon>Diptera</taxon>
        <taxon>Nematocera</taxon>
        <taxon>Chironomoidea</taxon>
        <taxon>Chironomidae</taxon>
        <taxon>Chironominae</taxon>
        <taxon>Chironomus</taxon>
    </lineage>
</organism>
<evidence type="ECO:0000313" key="1">
    <source>
        <dbReference type="EMBL" id="CAG9805447.1"/>
    </source>
</evidence>